<proteinExistence type="predicted"/>
<reference evidence="2" key="1">
    <citation type="submission" date="2014-04" db="EMBL/GenBank/DDBJ databases">
        <title>In planta biocontrol of soil-borne Fusarium wilt of banana through a plant endophytic bacterium, Burkholderia cenocepacia 869T2.</title>
        <authorList>
            <person name="Ho Y.-N."/>
            <person name="Chiang H.-M."/>
            <person name="Chao C.-P."/>
            <person name="Su C.-C."/>
            <person name="Hsu H.-F."/>
            <person name="Guo C.-T."/>
            <person name="Hsieh J.-L."/>
            <person name="Huang C.-C."/>
        </authorList>
    </citation>
    <scope>NUCLEOTIDE SEQUENCE [LARGE SCALE GENOMIC DNA]</scope>
    <source>
        <strain evidence="2">869T2</strain>
    </source>
</reference>
<dbReference type="EMBL" id="JJOA01000056">
    <property type="protein sequence ID" value="KEA55401.1"/>
    <property type="molecule type" value="Genomic_DNA"/>
</dbReference>
<name>A0A071MFY8_9BURK</name>
<comment type="caution">
    <text evidence="2">The sequence shown here is derived from an EMBL/GenBank/DDBJ whole genome shotgun (WGS) entry which is preliminary data.</text>
</comment>
<protein>
    <submittedName>
        <fullName evidence="2">Membrane protein</fullName>
    </submittedName>
</protein>
<dbReference type="AlphaFoldDB" id="A0A071MFY8"/>
<keyword evidence="1" id="KW-0472">Membrane</keyword>
<gene>
    <name evidence="2" type="ORF">DT99_32840</name>
</gene>
<feature type="transmembrane region" description="Helical" evidence="1">
    <location>
        <begin position="51"/>
        <end position="74"/>
    </location>
</feature>
<keyword evidence="1" id="KW-0812">Transmembrane</keyword>
<feature type="transmembrane region" description="Helical" evidence="1">
    <location>
        <begin position="86"/>
        <end position="110"/>
    </location>
</feature>
<sequence length="111" mass="12393">MKRLAVTLGGFIWGLLVTWASLYTFSRIHWPTTPSHSTGCNDMEHCAPQAVFVVGLLALTLWPSVLFAVINAFAYRRWSSRRWGNVFVMATLFVVVFHLASYAAPALGLFS</sequence>
<evidence type="ECO:0000256" key="1">
    <source>
        <dbReference type="SAM" id="Phobius"/>
    </source>
</evidence>
<evidence type="ECO:0000313" key="2">
    <source>
        <dbReference type="EMBL" id="KEA55401.1"/>
    </source>
</evidence>
<organism evidence="2">
    <name type="scientific">Burkholderia cenocepacia</name>
    <dbReference type="NCBI Taxonomy" id="95486"/>
    <lineage>
        <taxon>Bacteria</taxon>
        <taxon>Pseudomonadati</taxon>
        <taxon>Pseudomonadota</taxon>
        <taxon>Betaproteobacteria</taxon>
        <taxon>Burkholderiales</taxon>
        <taxon>Burkholderiaceae</taxon>
        <taxon>Burkholderia</taxon>
        <taxon>Burkholderia cepacia complex</taxon>
    </lineage>
</organism>
<keyword evidence="1" id="KW-1133">Transmembrane helix</keyword>
<accession>A0A071MFY8</accession>